<name>A0ABQ8Q2X6_9AGAR</name>
<dbReference type="InterPro" id="IPR002347">
    <property type="entry name" value="SDR_fam"/>
</dbReference>
<dbReference type="PANTHER" id="PTHR43618">
    <property type="entry name" value="7-ALPHA-HYDROXYSTEROID DEHYDROGENASE"/>
    <property type="match status" value="1"/>
</dbReference>
<dbReference type="Proteomes" id="UP001163828">
    <property type="component" value="Unassembled WGS sequence"/>
</dbReference>
<evidence type="ECO:0000313" key="4">
    <source>
        <dbReference type="EMBL" id="KAJ3992947.1"/>
    </source>
</evidence>
<evidence type="ECO:0000256" key="2">
    <source>
        <dbReference type="ARBA" id="ARBA00022857"/>
    </source>
</evidence>
<accession>A0ABQ8Q2X6</accession>
<keyword evidence="5" id="KW-1185">Reference proteome</keyword>
<evidence type="ECO:0000256" key="3">
    <source>
        <dbReference type="ARBA" id="ARBA00023002"/>
    </source>
</evidence>
<reference evidence="4" key="1">
    <citation type="submission" date="2022-08" db="EMBL/GenBank/DDBJ databases">
        <authorList>
            <consortium name="DOE Joint Genome Institute"/>
            <person name="Min B."/>
            <person name="Riley R."/>
            <person name="Sierra-Patev S."/>
            <person name="Naranjo-Ortiz M."/>
            <person name="Looney B."/>
            <person name="Konkel Z."/>
            <person name="Slot J.C."/>
            <person name="Sakamoto Y."/>
            <person name="Steenwyk J.L."/>
            <person name="Rokas A."/>
            <person name="Carro J."/>
            <person name="Camarero S."/>
            <person name="Ferreira P."/>
            <person name="Molpeceres G."/>
            <person name="Ruiz-Duenas F.J."/>
            <person name="Serrano A."/>
            <person name="Henrissat B."/>
            <person name="Drula E."/>
            <person name="Hughes K.W."/>
            <person name="Mata J.L."/>
            <person name="Ishikawa N.K."/>
            <person name="Vargas-Isla R."/>
            <person name="Ushijima S."/>
            <person name="Smith C.A."/>
            <person name="Ahrendt S."/>
            <person name="Andreopoulos W."/>
            <person name="He G."/>
            <person name="Labutti K."/>
            <person name="Lipzen A."/>
            <person name="Ng V."/>
            <person name="Sandor L."/>
            <person name="Barry K."/>
            <person name="Martinez A.T."/>
            <person name="Xiao Y."/>
            <person name="Gibbons J.G."/>
            <person name="Terashima K."/>
            <person name="Hibbett D.S."/>
            <person name="Grigoriev I.V."/>
        </authorList>
    </citation>
    <scope>NUCLEOTIDE SEQUENCE</scope>
    <source>
        <strain evidence="4">TFB10827</strain>
    </source>
</reference>
<dbReference type="InterPro" id="IPR052178">
    <property type="entry name" value="Sec_Metab_Biosynth_SDR"/>
</dbReference>
<proteinExistence type="inferred from homology"/>
<feature type="non-terminal residue" evidence="4">
    <location>
        <position position="1"/>
    </location>
</feature>
<dbReference type="Gene3D" id="3.40.50.720">
    <property type="entry name" value="NAD(P)-binding Rossmann-like Domain"/>
    <property type="match status" value="1"/>
</dbReference>
<evidence type="ECO:0000256" key="1">
    <source>
        <dbReference type="ARBA" id="ARBA00006484"/>
    </source>
</evidence>
<evidence type="ECO:0000313" key="5">
    <source>
        <dbReference type="Proteomes" id="UP001163828"/>
    </source>
</evidence>
<dbReference type="EMBL" id="MU790807">
    <property type="protein sequence ID" value="KAJ3992947.1"/>
    <property type="molecule type" value="Genomic_DNA"/>
</dbReference>
<organism evidence="4 5">
    <name type="scientific">Lentinula boryana</name>
    <dbReference type="NCBI Taxonomy" id="40481"/>
    <lineage>
        <taxon>Eukaryota</taxon>
        <taxon>Fungi</taxon>
        <taxon>Dikarya</taxon>
        <taxon>Basidiomycota</taxon>
        <taxon>Agaricomycotina</taxon>
        <taxon>Agaricomycetes</taxon>
        <taxon>Agaricomycetidae</taxon>
        <taxon>Agaricales</taxon>
        <taxon>Marasmiineae</taxon>
        <taxon>Omphalotaceae</taxon>
        <taxon>Lentinula</taxon>
    </lineage>
</organism>
<protein>
    <recommendedName>
        <fullName evidence="6">Short-chain dehydrogenase</fullName>
    </recommendedName>
</protein>
<feature type="non-terminal residue" evidence="4">
    <location>
        <position position="124"/>
    </location>
</feature>
<sequence>SQGLVENGAKLHNTGRRINVLEETAKNIEGLIPLPMGATSRYSTANALGIIEERGKLHILVNNAGMLPNAPYVSDKSIPENATLGASLFKDQSFEDLNATFTANTSSPFFVTCAFLALLEKGAR</sequence>
<dbReference type="Pfam" id="PF00106">
    <property type="entry name" value="adh_short"/>
    <property type="match status" value="1"/>
</dbReference>
<dbReference type="InterPro" id="IPR036291">
    <property type="entry name" value="NAD(P)-bd_dom_sf"/>
</dbReference>
<gene>
    <name evidence="4" type="ORF">F5050DRAFT_1555878</name>
</gene>
<keyword evidence="3" id="KW-0560">Oxidoreductase</keyword>
<dbReference type="SUPFAM" id="SSF51735">
    <property type="entry name" value="NAD(P)-binding Rossmann-fold domains"/>
    <property type="match status" value="1"/>
</dbReference>
<keyword evidence="2" id="KW-0521">NADP</keyword>
<dbReference type="PANTHER" id="PTHR43618:SF4">
    <property type="entry name" value="SHORT CHAIN DEHYDROGENASE_REDUCTASE FAMILY (AFU_ORTHOLOGUE AFUA_7G04540)"/>
    <property type="match status" value="1"/>
</dbReference>
<comment type="similarity">
    <text evidence="1">Belongs to the short-chain dehydrogenases/reductases (SDR) family.</text>
</comment>
<evidence type="ECO:0008006" key="6">
    <source>
        <dbReference type="Google" id="ProtNLM"/>
    </source>
</evidence>
<comment type="caution">
    <text evidence="4">The sequence shown here is derived from an EMBL/GenBank/DDBJ whole genome shotgun (WGS) entry which is preliminary data.</text>
</comment>